<sequence length="425" mass="49354">MPFKEKMISKSAFCNRYNKTEDDFEKAAITWEELTEIYYSYISDIQSLESVGKNVVDILRGAKDVHSTRMRIKDAYHLVEKILRKKAQKDWGELNLHNYKDIVKDLIGVRALHIHKHDCINIHTFIVDTWPLCEEEPPEANIRKGDDTEHLHLFSDPKPGIKINESGYRSIHYVIISSPTKRSFNVEIQVRTIFEEGWSEIDHQIRYPINRADKITSGLIQNLSQQVGAVGELAQNIQTYHITKKTEDSFPEEPDEVHGAADTADNASTLYSPPIPPYIDYEQFLNPPGISASDIKSFIRYLSDVRAPEFSSTEIADALADIKYYNDYYADILKPTELDLLIQSTFENKYNDVLYPKTLTPTNSQDIEEILHTHNQAKETLDSFRRINDPLQEYNRVKDILEEYNRARDIMRRNSHPKKDRDEDE</sequence>
<evidence type="ECO:0000259" key="2">
    <source>
        <dbReference type="SMART" id="SM00954"/>
    </source>
</evidence>
<feature type="domain" description="RelA/SpoT" evidence="2">
    <location>
        <begin position="70"/>
        <end position="213"/>
    </location>
</feature>
<name>A0ABX6NEV4_9BACT</name>
<dbReference type="Gene3D" id="3.30.460.10">
    <property type="entry name" value="Beta Polymerase, domain 2"/>
    <property type="match status" value="1"/>
</dbReference>
<protein>
    <recommendedName>
        <fullName evidence="2">RelA/SpoT domain-containing protein</fullName>
    </recommendedName>
</protein>
<evidence type="ECO:0000256" key="1">
    <source>
        <dbReference type="SAM" id="MobiDB-lite"/>
    </source>
</evidence>
<dbReference type="Pfam" id="PF04607">
    <property type="entry name" value="RelA_SpoT"/>
    <property type="match status" value="1"/>
</dbReference>
<reference evidence="3 4" key="1">
    <citation type="submission" date="2019-04" db="EMBL/GenBank/DDBJ databases">
        <title>Isolation and culture of sulfate reducing bacteria from the cold seep of the South China Sea.</title>
        <authorList>
            <person name="Sun C."/>
            <person name="Liu R."/>
        </authorList>
    </citation>
    <scope>NUCLEOTIDE SEQUENCE [LARGE SCALE GENOMIC DNA]</scope>
    <source>
        <strain evidence="3 4">CS1</strain>
    </source>
</reference>
<organism evidence="3 4">
    <name type="scientific">Oceanidesulfovibrio marinus</name>
    <dbReference type="NCBI Taxonomy" id="370038"/>
    <lineage>
        <taxon>Bacteria</taxon>
        <taxon>Pseudomonadati</taxon>
        <taxon>Thermodesulfobacteriota</taxon>
        <taxon>Desulfovibrionia</taxon>
        <taxon>Desulfovibrionales</taxon>
        <taxon>Desulfovibrionaceae</taxon>
        <taxon>Oceanidesulfovibrio</taxon>
    </lineage>
</organism>
<dbReference type="InterPro" id="IPR007685">
    <property type="entry name" value="RelA_SpoT"/>
</dbReference>
<evidence type="ECO:0000313" key="4">
    <source>
        <dbReference type="Proteomes" id="UP000503251"/>
    </source>
</evidence>
<dbReference type="SUPFAM" id="SSF81301">
    <property type="entry name" value="Nucleotidyltransferase"/>
    <property type="match status" value="1"/>
</dbReference>
<gene>
    <name evidence="3" type="ORF">E8L03_09400</name>
</gene>
<dbReference type="PANTHER" id="PTHR41773">
    <property type="entry name" value="GTP PYROPHOSPHATASE-RELATED"/>
    <property type="match status" value="1"/>
</dbReference>
<keyword evidence="4" id="KW-1185">Reference proteome</keyword>
<dbReference type="Proteomes" id="UP000503251">
    <property type="component" value="Chromosome"/>
</dbReference>
<dbReference type="CDD" id="cd05399">
    <property type="entry name" value="NT_Rel-Spo_like"/>
    <property type="match status" value="1"/>
</dbReference>
<dbReference type="SMART" id="SM00954">
    <property type="entry name" value="RelA_SpoT"/>
    <property type="match status" value="1"/>
</dbReference>
<feature type="region of interest" description="Disordered" evidence="1">
    <location>
        <begin position="248"/>
        <end position="267"/>
    </location>
</feature>
<dbReference type="PANTHER" id="PTHR41773:SF1">
    <property type="entry name" value="RELA_SPOT DOMAIN-CONTAINING PROTEIN"/>
    <property type="match status" value="1"/>
</dbReference>
<dbReference type="EMBL" id="CP039543">
    <property type="protein sequence ID" value="QJT09137.1"/>
    <property type="molecule type" value="Genomic_DNA"/>
</dbReference>
<evidence type="ECO:0000313" key="3">
    <source>
        <dbReference type="EMBL" id="QJT09137.1"/>
    </source>
</evidence>
<accession>A0ABX6NEV4</accession>
<dbReference type="InterPro" id="IPR043519">
    <property type="entry name" value="NT_sf"/>
</dbReference>
<dbReference type="RefSeq" id="WP_171267206.1">
    <property type="nucleotide sequence ID" value="NZ_CP039543.1"/>
</dbReference>
<proteinExistence type="predicted"/>